<evidence type="ECO:0000313" key="3">
    <source>
        <dbReference type="Proteomes" id="UP000284531"/>
    </source>
</evidence>
<dbReference type="InterPro" id="IPR046228">
    <property type="entry name" value="DUF6261"/>
</dbReference>
<dbReference type="RefSeq" id="WP_120239416.1">
    <property type="nucleotide sequence ID" value="NZ_RAPQ01000008.1"/>
</dbReference>
<dbReference type="Pfam" id="PF19775">
    <property type="entry name" value="DUF6261"/>
    <property type="match status" value="1"/>
</dbReference>
<organism evidence="2 3">
    <name type="scientific">Marinifilum flexuosum</name>
    <dbReference type="NCBI Taxonomy" id="1117708"/>
    <lineage>
        <taxon>Bacteria</taxon>
        <taxon>Pseudomonadati</taxon>
        <taxon>Bacteroidota</taxon>
        <taxon>Bacteroidia</taxon>
        <taxon>Marinilabiliales</taxon>
        <taxon>Marinifilaceae</taxon>
    </lineage>
</organism>
<feature type="region of interest" description="Disordered" evidence="1">
    <location>
        <begin position="232"/>
        <end position="255"/>
    </location>
</feature>
<reference evidence="2 3" key="1">
    <citation type="submission" date="2018-09" db="EMBL/GenBank/DDBJ databases">
        <title>Genomic Encyclopedia of Archaeal and Bacterial Type Strains, Phase II (KMG-II): from individual species to whole genera.</title>
        <authorList>
            <person name="Goeker M."/>
        </authorList>
    </citation>
    <scope>NUCLEOTIDE SEQUENCE [LARGE SCALE GENOMIC DNA]</scope>
    <source>
        <strain evidence="2 3">DSM 21950</strain>
    </source>
</reference>
<dbReference type="Proteomes" id="UP000284531">
    <property type="component" value="Unassembled WGS sequence"/>
</dbReference>
<sequence length="255" mass="28951">MNFKSIQLRQLRHNEFIQYNKNFLEILTGYDLETLKVKVQSDSFASLLSAMTALYMPDRGSEITKLLEEDDARRDKAINGIQAVVEGFCNHFDAEYVMAAAVLLNSLGKYGSRIAKQNYQGETAIIDSILQEWKNESVLINALSKLSLTDWANELETANAKFNTDYLDRVKEDAEQSDIKIIDIRNQMIESYRVLTARIEAFATISDDQTYSTIINQVNSVIPKYNAVVDARKPKKEEKETTEEEAVSEASSHES</sequence>
<dbReference type="OrthoDB" id="1150508at2"/>
<dbReference type="EMBL" id="RAPQ01000008">
    <property type="protein sequence ID" value="RKE04663.1"/>
    <property type="molecule type" value="Genomic_DNA"/>
</dbReference>
<proteinExistence type="predicted"/>
<gene>
    <name evidence="2" type="ORF">BXY64_1690</name>
</gene>
<evidence type="ECO:0000256" key="1">
    <source>
        <dbReference type="SAM" id="MobiDB-lite"/>
    </source>
</evidence>
<name>A0A419XA84_9BACT</name>
<evidence type="ECO:0000313" key="2">
    <source>
        <dbReference type="EMBL" id="RKE04663.1"/>
    </source>
</evidence>
<protein>
    <submittedName>
        <fullName evidence="2">Uncharacterized protein</fullName>
    </submittedName>
</protein>
<dbReference type="AlphaFoldDB" id="A0A419XA84"/>
<comment type="caution">
    <text evidence="2">The sequence shown here is derived from an EMBL/GenBank/DDBJ whole genome shotgun (WGS) entry which is preliminary data.</text>
</comment>
<keyword evidence="3" id="KW-1185">Reference proteome</keyword>
<accession>A0A419XA84</accession>